<dbReference type="Gene3D" id="2.120.10.30">
    <property type="entry name" value="TolB, C-terminal domain"/>
    <property type="match status" value="1"/>
</dbReference>
<dbReference type="InterPro" id="IPR017996">
    <property type="entry name" value="MRJP/yellow-related"/>
</dbReference>
<dbReference type="PRINTS" id="PR01366">
    <property type="entry name" value="ROYALJELLY"/>
</dbReference>
<sequence>MILKELIRITTLISLIINTNCVGEPPLEIIKQWTVSNFNFPHDWPVNDKNFYDPEKIVTTGFEIGSDRIFMATPRLFSGVPATISSVSRNTVGDSPVLKAYPDWSHHQAGLKQYNCSDIGLISVYRLKIDSCNRLWAVDAGVSRSLEDFENTCPPKILIYDLNTDEVVRRIDFPKEVVRKDSLFTNIIIDETTSKPENNCDDAVVYISDTVEPALVVYDSGRDLTWRLSHPSMYADDAFATSRIGNDRFNLSDGVVGLAFDEESSTVYFQPLATDRLFSISTAALRAGPLPVGKDLPVKLVGKKSSQGIGLGASPYGGDIFFAPFTETAIAQFNPRTNEQRVLAYDYEALQFVADFKTSKHDPNAIYFVSSRFHRFFLKNVNAYEINTRILRIGNVVQPAPTYSFNPTGFHSIPNYGQNSLSPYTFQNVAPTSPSGYQFGNPSASPAAYSVALPVQKPNYSYSYNVLPSQYLTKSDLYQSIPQPQPVPASFIPPTPSNAPFSFPPTSSAYNHPVTSFYKFRGASPYAFERFGLSENQGQYPYHQLNAGETLPHSDGSYVNINFNGGSYASELYRPTRYLRNSFKNVTSLIQQ</sequence>
<keyword evidence="6" id="KW-1185">Reference proteome</keyword>
<reference evidence="5" key="2">
    <citation type="submission" date="2022-10" db="EMBL/GenBank/DDBJ databases">
        <authorList>
            <consortium name="ENA_rothamsted_submissions"/>
            <consortium name="culmorum"/>
            <person name="King R."/>
        </authorList>
    </citation>
    <scope>NUCLEOTIDE SEQUENCE</scope>
</reference>
<evidence type="ECO:0000256" key="2">
    <source>
        <dbReference type="ARBA" id="ARBA00009127"/>
    </source>
</evidence>
<dbReference type="FunFam" id="2.120.10.30:FF:000045">
    <property type="entry name" value="Blast:Protein yellow"/>
    <property type="match status" value="1"/>
</dbReference>
<accession>A0A9N9S1R7</accession>
<dbReference type="SUPFAM" id="SSF101898">
    <property type="entry name" value="NHL repeat"/>
    <property type="match status" value="1"/>
</dbReference>
<evidence type="ECO:0000256" key="3">
    <source>
        <dbReference type="ARBA" id="ARBA00022525"/>
    </source>
</evidence>
<dbReference type="Proteomes" id="UP001153620">
    <property type="component" value="Chromosome 3"/>
</dbReference>
<dbReference type="PANTHER" id="PTHR10009">
    <property type="entry name" value="PROTEIN YELLOW-RELATED"/>
    <property type="match status" value="1"/>
</dbReference>
<protein>
    <submittedName>
        <fullName evidence="5">Uncharacterized protein</fullName>
    </submittedName>
</protein>
<comment type="similarity">
    <text evidence="2">Belongs to the major royal jelly protein family.</text>
</comment>
<dbReference type="GO" id="GO:0005576">
    <property type="term" value="C:extracellular region"/>
    <property type="evidence" value="ECO:0007669"/>
    <property type="project" value="UniProtKB-SubCell"/>
</dbReference>
<proteinExistence type="inferred from homology"/>
<dbReference type="AlphaFoldDB" id="A0A9N9S1R7"/>
<dbReference type="EMBL" id="OU895879">
    <property type="protein sequence ID" value="CAG9807016.1"/>
    <property type="molecule type" value="Genomic_DNA"/>
</dbReference>
<gene>
    <name evidence="5" type="ORF">CHIRRI_LOCUS9868</name>
</gene>
<evidence type="ECO:0000313" key="6">
    <source>
        <dbReference type="Proteomes" id="UP001153620"/>
    </source>
</evidence>
<dbReference type="PANTHER" id="PTHR10009:SF19">
    <property type="entry name" value="RE55542P"/>
    <property type="match status" value="1"/>
</dbReference>
<evidence type="ECO:0000313" key="5">
    <source>
        <dbReference type="EMBL" id="CAG9807016.1"/>
    </source>
</evidence>
<dbReference type="InterPro" id="IPR011042">
    <property type="entry name" value="6-blade_b-propeller_TolB-like"/>
</dbReference>
<dbReference type="Pfam" id="PF03022">
    <property type="entry name" value="MRJP"/>
    <property type="match status" value="1"/>
</dbReference>
<keyword evidence="3" id="KW-0964">Secreted</keyword>
<comment type="subcellular location">
    <subcellularLocation>
        <location evidence="1">Secreted</location>
    </subcellularLocation>
</comment>
<evidence type="ECO:0000256" key="1">
    <source>
        <dbReference type="ARBA" id="ARBA00004613"/>
    </source>
</evidence>
<dbReference type="OrthoDB" id="7776143at2759"/>
<keyword evidence="4" id="KW-0732">Signal</keyword>
<reference evidence="5" key="1">
    <citation type="submission" date="2022-01" db="EMBL/GenBank/DDBJ databases">
        <authorList>
            <person name="King R."/>
        </authorList>
    </citation>
    <scope>NUCLEOTIDE SEQUENCE</scope>
</reference>
<name>A0A9N9S1R7_9DIPT</name>
<organism evidence="5 6">
    <name type="scientific">Chironomus riparius</name>
    <dbReference type="NCBI Taxonomy" id="315576"/>
    <lineage>
        <taxon>Eukaryota</taxon>
        <taxon>Metazoa</taxon>
        <taxon>Ecdysozoa</taxon>
        <taxon>Arthropoda</taxon>
        <taxon>Hexapoda</taxon>
        <taxon>Insecta</taxon>
        <taxon>Pterygota</taxon>
        <taxon>Neoptera</taxon>
        <taxon>Endopterygota</taxon>
        <taxon>Diptera</taxon>
        <taxon>Nematocera</taxon>
        <taxon>Chironomoidea</taxon>
        <taxon>Chironomidae</taxon>
        <taxon>Chironominae</taxon>
        <taxon>Chironomus</taxon>
    </lineage>
</organism>
<evidence type="ECO:0000256" key="4">
    <source>
        <dbReference type="ARBA" id="ARBA00022729"/>
    </source>
</evidence>